<dbReference type="Proteomes" id="UP001176468">
    <property type="component" value="Unassembled WGS sequence"/>
</dbReference>
<comment type="caution">
    <text evidence="1">The sequence shown here is derived from an EMBL/GenBank/DDBJ whole genome shotgun (WGS) entry which is preliminary data.</text>
</comment>
<gene>
    <name evidence="1" type="ORF">Q5H94_13750</name>
</gene>
<name>A0ABT9A2C2_9SPHN</name>
<dbReference type="SUPFAM" id="SSF51905">
    <property type="entry name" value="FAD/NAD(P)-binding domain"/>
    <property type="match status" value="1"/>
</dbReference>
<organism evidence="1 2">
    <name type="scientific">Sphingomonas immobilis</name>
    <dbReference type="NCBI Taxonomy" id="3063997"/>
    <lineage>
        <taxon>Bacteria</taxon>
        <taxon>Pseudomonadati</taxon>
        <taxon>Pseudomonadota</taxon>
        <taxon>Alphaproteobacteria</taxon>
        <taxon>Sphingomonadales</taxon>
        <taxon>Sphingomonadaceae</taxon>
        <taxon>Sphingomonas</taxon>
    </lineage>
</organism>
<dbReference type="PANTHER" id="PTHR42877">
    <property type="entry name" value="L-ORNITHINE N(5)-MONOOXYGENASE-RELATED"/>
    <property type="match status" value="1"/>
</dbReference>
<evidence type="ECO:0000313" key="1">
    <source>
        <dbReference type="EMBL" id="MDO7843395.1"/>
    </source>
</evidence>
<reference evidence="1" key="1">
    <citation type="submission" date="2023-07" db="EMBL/GenBank/DDBJ databases">
        <authorList>
            <person name="Kim M.K."/>
        </authorList>
    </citation>
    <scope>NUCLEOTIDE SEQUENCE</scope>
    <source>
        <strain evidence="1">CA1-15</strain>
    </source>
</reference>
<keyword evidence="2" id="KW-1185">Reference proteome</keyword>
<dbReference type="GO" id="GO:0016491">
    <property type="term" value="F:oxidoreductase activity"/>
    <property type="evidence" value="ECO:0007669"/>
    <property type="project" value="UniProtKB-KW"/>
</dbReference>
<dbReference type="EC" id="1.14.13.-" evidence="1"/>
<dbReference type="InterPro" id="IPR036188">
    <property type="entry name" value="FAD/NAD-bd_sf"/>
</dbReference>
<accession>A0ABT9A2C2</accession>
<keyword evidence="1" id="KW-0560">Oxidoreductase</keyword>
<dbReference type="Pfam" id="PF13738">
    <property type="entry name" value="Pyr_redox_3"/>
    <property type="match status" value="1"/>
</dbReference>
<dbReference type="PANTHER" id="PTHR42877:SF4">
    <property type="entry name" value="FAD_NAD(P)-BINDING DOMAIN-CONTAINING PROTEIN-RELATED"/>
    <property type="match status" value="1"/>
</dbReference>
<sequence length="492" mass="53845">MEKRTPGAPYDVLILGAGLGGIGMASRLKAAGIGNFVVIEKADSPGGTWRDNIYPGAACDTESHLYCYSFSLHLGVSRLYARQPELLGYARRLVEEHDLAPHIRYNAEIVSAEWDDDAGQWRIGLASGEELRARSFVPAWGQLNRPALPEIPGRDDFAGQAFHSARWPDALDLTGRRVASIGNAASAIQYIPEVAGTAAALTVFQRSPNWIVPRGDRPYDATELAAYQADPDRFRTSQAELFAWRETTFLRMREGSDEAQEIERQARAHLEAQVPDAALRAKLTPDFPLGCKRVLRSDDYFPALMRDTVALVTDPIARIVPEGIVTTDGTLHPADVLIFGTGFETQSFQGPVEVRGIGGRSLRDDWAGGARAYLGLTAPHFPNMFLIYGPNTNLGHNSILSMFEIQFDYIVAAARTLIDTPALSLDVRSAVAEQFDVGLQAEMSGSAWAGSCTSWYKNAAGRVVNNWSGPVEAYRAAARFEPGDYIHRFAKA</sequence>
<dbReference type="RefSeq" id="WP_304561849.1">
    <property type="nucleotide sequence ID" value="NZ_JAUQSZ010000009.1"/>
</dbReference>
<evidence type="ECO:0000313" key="2">
    <source>
        <dbReference type="Proteomes" id="UP001176468"/>
    </source>
</evidence>
<dbReference type="InterPro" id="IPR051209">
    <property type="entry name" value="FAD-bind_Monooxygenase_sf"/>
</dbReference>
<dbReference type="Gene3D" id="3.50.50.60">
    <property type="entry name" value="FAD/NAD(P)-binding domain"/>
    <property type="match status" value="2"/>
</dbReference>
<dbReference type="EMBL" id="JAUQSZ010000009">
    <property type="protein sequence ID" value="MDO7843395.1"/>
    <property type="molecule type" value="Genomic_DNA"/>
</dbReference>
<protein>
    <submittedName>
        <fullName evidence="1">NAD(P)/FAD-dependent oxidoreductase</fullName>
        <ecNumber evidence="1">1.14.13.-</ecNumber>
    </submittedName>
</protein>
<proteinExistence type="predicted"/>